<gene>
    <name evidence="2" type="ORF">E3J38_00905</name>
</gene>
<sequence>MLKALFLGLLGMMVLGSQVGAEAQRDIPGDFLLSPAETLYYDDGTPESYEGTWDAMCEHLPAPSSTPYPFDIIAVLWNAFDTSSFTFHIWDDDGAGGLPGTSLFSQVVNPPFSGWFEITISPPVTIAAGRVYIGCLTQVGIGFDETDPDINEAYWDYGFGWEPIWWVGPDGDFLIRAIIEPTPLQNDVGVVEITVPDTLINPHEPLDPEAIVQNHGVLDQDSFPVLCTIDSAAIQIYAATESVFALASGETTTVIFPTWTPGGPGNLYEVSICTDLTGDALPQNDC</sequence>
<protein>
    <recommendedName>
        <fullName evidence="4">CARDB domain-containing protein</fullName>
    </recommendedName>
</protein>
<feature type="signal peptide" evidence="1">
    <location>
        <begin position="1"/>
        <end position="23"/>
    </location>
</feature>
<feature type="non-terminal residue" evidence="2">
    <location>
        <position position="286"/>
    </location>
</feature>
<dbReference type="Proteomes" id="UP000315534">
    <property type="component" value="Unassembled WGS sequence"/>
</dbReference>
<comment type="caution">
    <text evidence="2">The sequence shown here is derived from an EMBL/GenBank/DDBJ whole genome shotgun (WGS) entry which is preliminary data.</text>
</comment>
<name>A0A523XVC0_UNCT6</name>
<accession>A0A523XVC0</accession>
<proteinExistence type="predicted"/>
<evidence type="ECO:0000256" key="1">
    <source>
        <dbReference type="SAM" id="SignalP"/>
    </source>
</evidence>
<organism evidence="2 3">
    <name type="scientific">candidate division TA06 bacterium</name>
    <dbReference type="NCBI Taxonomy" id="2250710"/>
    <lineage>
        <taxon>Bacteria</taxon>
        <taxon>Bacteria division TA06</taxon>
    </lineage>
</organism>
<dbReference type="AlphaFoldDB" id="A0A523XVC0"/>
<dbReference type="Gene3D" id="2.60.40.10">
    <property type="entry name" value="Immunoglobulins"/>
    <property type="match status" value="1"/>
</dbReference>
<feature type="chain" id="PRO_5021737695" description="CARDB domain-containing protein" evidence="1">
    <location>
        <begin position="24"/>
        <end position="286"/>
    </location>
</feature>
<dbReference type="InterPro" id="IPR013783">
    <property type="entry name" value="Ig-like_fold"/>
</dbReference>
<reference evidence="2 3" key="1">
    <citation type="submission" date="2019-03" db="EMBL/GenBank/DDBJ databases">
        <title>Metabolic potential of uncultured bacteria and archaea associated with petroleum seepage in deep-sea sediments.</title>
        <authorList>
            <person name="Dong X."/>
            <person name="Hubert C."/>
        </authorList>
    </citation>
    <scope>NUCLEOTIDE SEQUENCE [LARGE SCALE GENOMIC DNA]</scope>
    <source>
        <strain evidence="2">E29_bin36</strain>
    </source>
</reference>
<evidence type="ECO:0000313" key="2">
    <source>
        <dbReference type="EMBL" id="TET83187.1"/>
    </source>
</evidence>
<dbReference type="EMBL" id="SOIP01000052">
    <property type="protein sequence ID" value="TET83187.1"/>
    <property type="molecule type" value="Genomic_DNA"/>
</dbReference>
<evidence type="ECO:0008006" key="4">
    <source>
        <dbReference type="Google" id="ProtNLM"/>
    </source>
</evidence>
<evidence type="ECO:0000313" key="3">
    <source>
        <dbReference type="Proteomes" id="UP000315534"/>
    </source>
</evidence>
<keyword evidence="1" id="KW-0732">Signal</keyword>